<accession>A0A9P6EKJ1</accession>
<evidence type="ECO:0000313" key="3">
    <source>
        <dbReference type="EMBL" id="KAF9530826.1"/>
    </source>
</evidence>
<evidence type="ECO:0000313" key="4">
    <source>
        <dbReference type="Proteomes" id="UP000807306"/>
    </source>
</evidence>
<organism evidence="3 4">
    <name type="scientific">Crepidotus variabilis</name>
    <dbReference type="NCBI Taxonomy" id="179855"/>
    <lineage>
        <taxon>Eukaryota</taxon>
        <taxon>Fungi</taxon>
        <taxon>Dikarya</taxon>
        <taxon>Basidiomycota</taxon>
        <taxon>Agaricomycotina</taxon>
        <taxon>Agaricomycetes</taxon>
        <taxon>Agaricomycetidae</taxon>
        <taxon>Agaricales</taxon>
        <taxon>Agaricineae</taxon>
        <taxon>Crepidotaceae</taxon>
        <taxon>Crepidotus</taxon>
    </lineage>
</organism>
<dbReference type="OrthoDB" id="7464126at2759"/>
<evidence type="ECO:0000256" key="1">
    <source>
        <dbReference type="ARBA" id="ARBA00022737"/>
    </source>
</evidence>
<feature type="domain" description="Nephrocystin 3-like N-terminal" evidence="2">
    <location>
        <begin position="89"/>
        <end position="256"/>
    </location>
</feature>
<evidence type="ECO:0000259" key="2">
    <source>
        <dbReference type="Pfam" id="PF24883"/>
    </source>
</evidence>
<dbReference type="InterPro" id="IPR027417">
    <property type="entry name" value="P-loop_NTPase"/>
</dbReference>
<proteinExistence type="predicted"/>
<sequence>MLSPRDDEGPSSVVLFNNAENVQLQDTHIAVTIGNNNTNQNIVINPKSKWDPIELLLHYCALDGLVDSKERYDPPKCAPETREAILRDIIAWAKGGVSTPTFLWLYGSAGAGKSAICQTIAETFRREETLLANFFFSRGAGASGRSNGDRLIPTLIYQLQLNLPETRSFIKKAIRKDRSILTSTRATQMESLFCSALDQFSIRRWFRDLSGKQSRLIILDGWDECQDKEVQCDLLRIIADTTASMSMPLRFIIASRPEAHIRHTFDIHPSLNNGTVRRINLDEDQDARVAIFKFVRTKFRNILETHPLRQHLDPSWPSDQVVELLVAKSSPQFIFASTAMNYISFANDRPDVRLNAIITMAENPPEDPDEAPLENIDRLYRFIFSGVNSKHRSNVWTILGIIHLASRKGFTVPTPSPLFFEELLGVPPGTVDIMLIPLLSVISLPLTREAAIKSLHASLFDFLLDSHRSRDMAINLALAHLRLLEYYGHRVLKSFKPNFYKGVLQHDVFLGDLEAKCRPSIEHITTSALIALEYTSIELVDLPSFDIKLPPPEIPDRHPTLQAVELIELVFSCLVKHGTEQMRIPGLFNNSSRIRFCRSFAFRME</sequence>
<comment type="caution">
    <text evidence="3">The sequence shown here is derived from an EMBL/GenBank/DDBJ whole genome shotgun (WGS) entry which is preliminary data.</text>
</comment>
<dbReference type="InterPro" id="IPR056884">
    <property type="entry name" value="NPHP3-like_N"/>
</dbReference>
<dbReference type="Gene3D" id="3.40.50.300">
    <property type="entry name" value="P-loop containing nucleotide triphosphate hydrolases"/>
    <property type="match status" value="1"/>
</dbReference>
<dbReference type="EMBL" id="MU157838">
    <property type="protein sequence ID" value="KAF9530826.1"/>
    <property type="molecule type" value="Genomic_DNA"/>
</dbReference>
<name>A0A9P6EKJ1_9AGAR</name>
<keyword evidence="1" id="KW-0677">Repeat</keyword>
<dbReference type="PANTHER" id="PTHR10039:SF17">
    <property type="entry name" value="FUNGAL STAND N-TERMINAL GOODBYE DOMAIN-CONTAINING PROTEIN-RELATED"/>
    <property type="match status" value="1"/>
</dbReference>
<dbReference type="Proteomes" id="UP000807306">
    <property type="component" value="Unassembled WGS sequence"/>
</dbReference>
<reference evidence="3" key="1">
    <citation type="submission" date="2020-11" db="EMBL/GenBank/DDBJ databases">
        <authorList>
            <consortium name="DOE Joint Genome Institute"/>
            <person name="Ahrendt S."/>
            <person name="Riley R."/>
            <person name="Andreopoulos W."/>
            <person name="Labutti K."/>
            <person name="Pangilinan J."/>
            <person name="Ruiz-Duenas F.J."/>
            <person name="Barrasa J.M."/>
            <person name="Sanchez-Garcia M."/>
            <person name="Camarero S."/>
            <person name="Miyauchi S."/>
            <person name="Serrano A."/>
            <person name="Linde D."/>
            <person name="Babiker R."/>
            <person name="Drula E."/>
            <person name="Ayuso-Fernandez I."/>
            <person name="Pacheco R."/>
            <person name="Padilla G."/>
            <person name="Ferreira P."/>
            <person name="Barriuso J."/>
            <person name="Kellner H."/>
            <person name="Castanera R."/>
            <person name="Alfaro M."/>
            <person name="Ramirez L."/>
            <person name="Pisabarro A.G."/>
            <person name="Kuo A."/>
            <person name="Tritt A."/>
            <person name="Lipzen A."/>
            <person name="He G."/>
            <person name="Yan M."/>
            <person name="Ng V."/>
            <person name="Cullen D."/>
            <person name="Martin F."/>
            <person name="Rosso M.-N."/>
            <person name="Henrissat B."/>
            <person name="Hibbett D."/>
            <person name="Martinez A.T."/>
            <person name="Grigoriev I.V."/>
        </authorList>
    </citation>
    <scope>NUCLEOTIDE SEQUENCE</scope>
    <source>
        <strain evidence="3">CBS 506.95</strain>
    </source>
</reference>
<dbReference type="PANTHER" id="PTHR10039">
    <property type="entry name" value="AMELOGENIN"/>
    <property type="match status" value="1"/>
</dbReference>
<gene>
    <name evidence="3" type="ORF">CPB83DRAFT_162061</name>
</gene>
<protein>
    <recommendedName>
        <fullName evidence="2">Nephrocystin 3-like N-terminal domain-containing protein</fullName>
    </recommendedName>
</protein>
<dbReference type="SUPFAM" id="SSF52540">
    <property type="entry name" value="P-loop containing nucleoside triphosphate hydrolases"/>
    <property type="match status" value="1"/>
</dbReference>
<dbReference type="Pfam" id="PF24883">
    <property type="entry name" value="NPHP3_N"/>
    <property type="match status" value="1"/>
</dbReference>
<keyword evidence="4" id="KW-1185">Reference proteome</keyword>
<dbReference type="AlphaFoldDB" id="A0A9P6EKJ1"/>